<feature type="region of interest" description="Disordered" evidence="1">
    <location>
        <begin position="35"/>
        <end position="61"/>
    </location>
</feature>
<dbReference type="GeneID" id="87845217"/>
<gene>
    <name evidence="2" type="ORF">B0H64DRAFT_478797</name>
</gene>
<keyword evidence="3" id="KW-1185">Reference proteome</keyword>
<feature type="compositionally biased region" description="Gly residues" evidence="1">
    <location>
        <begin position="853"/>
        <end position="872"/>
    </location>
</feature>
<evidence type="ECO:0000313" key="3">
    <source>
        <dbReference type="Proteomes" id="UP001278766"/>
    </source>
</evidence>
<dbReference type="Proteomes" id="UP001278766">
    <property type="component" value="Unassembled WGS sequence"/>
</dbReference>
<feature type="region of interest" description="Disordered" evidence="1">
    <location>
        <begin position="88"/>
        <end position="112"/>
    </location>
</feature>
<feature type="compositionally biased region" description="Low complexity" evidence="1">
    <location>
        <begin position="51"/>
        <end position="61"/>
    </location>
</feature>
<name>A0AAE0LMU7_9PEZI</name>
<sequence length="872" mass="92167">MSSSWFCSALEGASSPSDSSEEDVAFLRPASVSLATPTPVARANHNRSSQSPSFLAAAAPTPSSPAATILAVPASPPTRRLLFPEAPYSGARSRPFASPGQTPDDDDHGTTAVTTTWRTFTPPSLARFPARPLPVYGPAGPAYNPAGRRVAIAGGPSSTLPSWLVGSASVRMEMGAVCGVGGDGRSISRLRGEQGNGAVAGGRVGTSTGLHNFVQQTNAVPGSSSVLLGPRGSAAVPTAAPSTGWVESMGIDAGNLYARFLRVNSEVLAGGSGVVAVQQQQDQKLELGGGSGVGVCFLSGVDETEVLPRDEVCEESESDTAYPQRFLTGSDAIPHVSVAATFCSATSTNQRALPPPMFEMRLPDFTFVSGNRLLFNPDQTDLATVSSGQNNASTFPFPRADFSDSFIDPDLFATTSQQPAFHQPTDRDTEMGRMEAIGSSAIRESIENGQHFQYQLTQTEASTSTDTQSPHANAHQAFYGTEQMNLSYQTRFASDFHFGIGNGPQADNMSTIAHMGSDMGAAELARALSEATSAGYYGSYVDTNEEHDRNSNEDGDHDSDEDSDHDGDEDDGEPMPHIPAVHPDLIYDRNHNPAAAYWSAVPGDPTMNGYTLPAQPQAISIYDPSLPTFDTDPFLPFAPWRVNQLPPFIPEPSNRVTTITARNLAAVGQLYPDATFLIARYPASANFTARIKGAALATSAALHLPAFTDPAQSQNAAHDDNNTDGAGDDGPTYIAALAQRDWPIGGVAFFPATSAAKTFVATLQGAFDVLPRGQEVFYFLPHDVRYADGSVGAGKGVWVCRAYEGRRGPQDRRLIEQWMAARGGRVEQDGLGREVLVRMGEAWIEPEKWPRAGRGGGAGSGGRKRGGGCGGV</sequence>
<evidence type="ECO:0000256" key="1">
    <source>
        <dbReference type="SAM" id="MobiDB-lite"/>
    </source>
</evidence>
<feature type="region of interest" description="Disordered" evidence="1">
    <location>
        <begin position="848"/>
        <end position="872"/>
    </location>
</feature>
<reference evidence="2" key="1">
    <citation type="journal article" date="2023" name="Mol. Phylogenet. Evol.">
        <title>Genome-scale phylogeny and comparative genomics of the fungal order Sordariales.</title>
        <authorList>
            <person name="Hensen N."/>
            <person name="Bonometti L."/>
            <person name="Westerberg I."/>
            <person name="Brannstrom I.O."/>
            <person name="Guillou S."/>
            <person name="Cros-Aarteil S."/>
            <person name="Calhoun S."/>
            <person name="Haridas S."/>
            <person name="Kuo A."/>
            <person name="Mondo S."/>
            <person name="Pangilinan J."/>
            <person name="Riley R."/>
            <person name="LaButti K."/>
            <person name="Andreopoulos B."/>
            <person name="Lipzen A."/>
            <person name="Chen C."/>
            <person name="Yan M."/>
            <person name="Daum C."/>
            <person name="Ng V."/>
            <person name="Clum A."/>
            <person name="Steindorff A."/>
            <person name="Ohm R.A."/>
            <person name="Martin F."/>
            <person name="Silar P."/>
            <person name="Natvig D.O."/>
            <person name="Lalanne C."/>
            <person name="Gautier V."/>
            <person name="Ament-Velasquez S.L."/>
            <person name="Kruys A."/>
            <person name="Hutchinson M.I."/>
            <person name="Powell A.J."/>
            <person name="Barry K."/>
            <person name="Miller A.N."/>
            <person name="Grigoriev I.V."/>
            <person name="Debuchy R."/>
            <person name="Gladieux P."/>
            <person name="Hiltunen Thoren M."/>
            <person name="Johannesson H."/>
        </authorList>
    </citation>
    <scope>NUCLEOTIDE SEQUENCE</scope>
    <source>
        <strain evidence="2">CBS 168.71</strain>
    </source>
</reference>
<evidence type="ECO:0000313" key="2">
    <source>
        <dbReference type="EMBL" id="KAK3290957.1"/>
    </source>
</evidence>
<reference evidence="2" key="2">
    <citation type="submission" date="2023-06" db="EMBL/GenBank/DDBJ databases">
        <authorList>
            <consortium name="Lawrence Berkeley National Laboratory"/>
            <person name="Haridas S."/>
            <person name="Hensen N."/>
            <person name="Bonometti L."/>
            <person name="Westerberg I."/>
            <person name="Brannstrom I.O."/>
            <person name="Guillou S."/>
            <person name="Cros-Aarteil S."/>
            <person name="Calhoun S."/>
            <person name="Kuo A."/>
            <person name="Mondo S."/>
            <person name="Pangilinan J."/>
            <person name="Riley R."/>
            <person name="Labutti K."/>
            <person name="Andreopoulos B."/>
            <person name="Lipzen A."/>
            <person name="Chen C."/>
            <person name="Yanf M."/>
            <person name="Daum C."/>
            <person name="Ng V."/>
            <person name="Clum A."/>
            <person name="Steindorff A."/>
            <person name="Ohm R."/>
            <person name="Martin F."/>
            <person name="Silar P."/>
            <person name="Natvig D."/>
            <person name="Lalanne C."/>
            <person name="Gautier V."/>
            <person name="Ament-Velasquez S.L."/>
            <person name="Kruys A."/>
            <person name="Hutchinson M.I."/>
            <person name="Powell A.J."/>
            <person name="Barry K."/>
            <person name="Miller A.N."/>
            <person name="Grigoriev I.V."/>
            <person name="Debuchy R."/>
            <person name="Gladieux P."/>
            <person name="Thoren M.H."/>
            <person name="Johannesson H."/>
        </authorList>
    </citation>
    <scope>NUCLEOTIDE SEQUENCE</scope>
    <source>
        <strain evidence="2">CBS 168.71</strain>
    </source>
</reference>
<dbReference type="RefSeq" id="XP_062654471.1">
    <property type="nucleotide sequence ID" value="XM_062808269.1"/>
</dbReference>
<feature type="region of interest" description="Disordered" evidence="1">
    <location>
        <begin position="541"/>
        <end position="585"/>
    </location>
</feature>
<proteinExistence type="predicted"/>
<organism evidence="2 3">
    <name type="scientific">Chaetomium fimeti</name>
    <dbReference type="NCBI Taxonomy" id="1854472"/>
    <lineage>
        <taxon>Eukaryota</taxon>
        <taxon>Fungi</taxon>
        <taxon>Dikarya</taxon>
        <taxon>Ascomycota</taxon>
        <taxon>Pezizomycotina</taxon>
        <taxon>Sordariomycetes</taxon>
        <taxon>Sordariomycetidae</taxon>
        <taxon>Sordariales</taxon>
        <taxon>Chaetomiaceae</taxon>
        <taxon>Chaetomium</taxon>
    </lineage>
</organism>
<comment type="caution">
    <text evidence="2">The sequence shown here is derived from an EMBL/GenBank/DDBJ whole genome shotgun (WGS) entry which is preliminary data.</text>
</comment>
<feature type="compositionally biased region" description="Basic and acidic residues" evidence="1">
    <location>
        <begin position="544"/>
        <end position="554"/>
    </location>
</feature>
<dbReference type="EMBL" id="JAUEPN010000011">
    <property type="protein sequence ID" value="KAK3290957.1"/>
    <property type="molecule type" value="Genomic_DNA"/>
</dbReference>
<feature type="compositionally biased region" description="Acidic residues" evidence="1">
    <location>
        <begin position="555"/>
        <end position="573"/>
    </location>
</feature>
<dbReference type="AlphaFoldDB" id="A0AAE0LMU7"/>
<accession>A0AAE0LMU7</accession>
<feature type="region of interest" description="Disordered" evidence="1">
    <location>
        <begin position="1"/>
        <end position="23"/>
    </location>
</feature>
<protein>
    <submittedName>
        <fullName evidence="2">Uncharacterized protein</fullName>
    </submittedName>
</protein>